<dbReference type="AlphaFoldDB" id="A0A9D4V6H5"/>
<feature type="region of interest" description="Disordered" evidence="1">
    <location>
        <begin position="46"/>
        <end position="71"/>
    </location>
</feature>
<name>A0A9D4V6H5_ADICA</name>
<proteinExistence type="predicted"/>
<dbReference type="EMBL" id="JABFUD020000004">
    <property type="protein sequence ID" value="KAI5080716.1"/>
    <property type="molecule type" value="Genomic_DNA"/>
</dbReference>
<dbReference type="Proteomes" id="UP000886520">
    <property type="component" value="Chromosome 4"/>
</dbReference>
<evidence type="ECO:0000313" key="2">
    <source>
        <dbReference type="EMBL" id="KAI5080716.1"/>
    </source>
</evidence>
<evidence type="ECO:0000313" key="3">
    <source>
        <dbReference type="Proteomes" id="UP000886520"/>
    </source>
</evidence>
<sequence length="71" mass="8082">MHMIGCWTCQDCGLCASRLAKRATRSFLMWGDFCVIQKTPNFFHRHQSEQSNLPASSEEGGHRRQKGAKRG</sequence>
<comment type="caution">
    <text evidence="2">The sequence shown here is derived from an EMBL/GenBank/DDBJ whole genome shotgun (WGS) entry which is preliminary data.</text>
</comment>
<reference evidence="2" key="1">
    <citation type="submission" date="2021-01" db="EMBL/GenBank/DDBJ databases">
        <title>Adiantum capillus-veneris genome.</title>
        <authorList>
            <person name="Fang Y."/>
            <person name="Liao Q."/>
        </authorList>
    </citation>
    <scope>NUCLEOTIDE SEQUENCE</scope>
    <source>
        <strain evidence="2">H3</strain>
        <tissue evidence="2">Leaf</tissue>
    </source>
</reference>
<evidence type="ECO:0000256" key="1">
    <source>
        <dbReference type="SAM" id="MobiDB-lite"/>
    </source>
</evidence>
<keyword evidence="3" id="KW-1185">Reference proteome</keyword>
<accession>A0A9D4V6H5</accession>
<organism evidence="2 3">
    <name type="scientific">Adiantum capillus-veneris</name>
    <name type="common">Maidenhair fern</name>
    <dbReference type="NCBI Taxonomy" id="13818"/>
    <lineage>
        <taxon>Eukaryota</taxon>
        <taxon>Viridiplantae</taxon>
        <taxon>Streptophyta</taxon>
        <taxon>Embryophyta</taxon>
        <taxon>Tracheophyta</taxon>
        <taxon>Polypodiopsida</taxon>
        <taxon>Polypodiidae</taxon>
        <taxon>Polypodiales</taxon>
        <taxon>Pteridineae</taxon>
        <taxon>Pteridaceae</taxon>
        <taxon>Vittarioideae</taxon>
        <taxon>Adiantum</taxon>
    </lineage>
</organism>
<protein>
    <submittedName>
        <fullName evidence="2">Uncharacterized protein</fullName>
    </submittedName>
</protein>
<gene>
    <name evidence="2" type="ORF">GOP47_0003899</name>
</gene>